<comment type="caution">
    <text evidence="2">The sequence shown here is derived from an EMBL/GenBank/DDBJ whole genome shotgun (WGS) entry which is preliminary data.</text>
</comment>
<evidence type="ECO:0000256" key="1">
    <source>
        <dbReference type="SAM" id="SignalP"/>
    </source>
</evidence>
<name>A0A0C1YT53_9BURK</name>
<evidence type="ECO:0000313" key="3">
    <source>
        <dbReference type="Proteomes" id="UP000031572"/>
    </source>
</evidence>
<keyword evidence="3" id="KW-1185">Reference proteome</keyword>
<reference evidence="2 3" key="1">
    <citation type="submission" date="2014-12" db="EMBL/GenBank/DDBJ databases">
        <title>Denitrispirillum autotrophicum gen. nov., sp. nov., Denitrifying, Facultatively Autotrophic Bacteria Isolated from Rice Paddy Soil.</title>
        <authorList>
            <person name="Ishii S."/>
            <person name="Ashida N."/>
            <person name="Ohno H."/>
            <person name="Otsuka S."/>
            <person name="Yokota A."/>
            <person name="Senoo K."/>
        </authorList>
    </citation>
    <scope>NUCLEOTIDE SEQUENCE [LARGE SCALE GENOMIC DNA]</scope>
    <source>
        <strain evidence="2 3">TSA66</strain>
    </source>
</reference>
<dbReference type="EMBL" id="JWJG01000028">
    <property type="protein sequence ID" value="KIF83842.1"/>
    <property type="molecule type" value="Genomic_DNA"/>
</dbReference>
<sequence length="131" mass="14048">MTRQIHFLALAASALIAGCSLLPAGSGNAARTEQAVASDTEQERHANAVTAAAYRMIVEDNAGRVEVEKVEFRSGVSSTTVERLARQHDCAGSAGAGLLTVKGPVEVYRMQCDNGKVFMARCELRQCRPMH</sequence>
<evidence type="ECO:0008006" key="4">
    <source>
        <dbReference type="Google" id="ProtNLM"/>
    </source>
</evidence>
<dbReference type="PROSITE" id="PS51257">
    <property type="entry name" value="PROKAR_LIPOPROTEIN"/>
    <property type="match status" value="1"/>
</dbReference>
<protein>
    <recommendedName>
        <fullName evidence="4">Lipoprotein</fullName>
    </recommendedName>
</protein>
<dbReference type="Proteomes" id="UP000031572">
    <property type="component" value="Unassembled WGS sequence"/>
</dbReference>
<accession>A0A0C1YT53</accession>
<feature type="signal peptide" evidence="1">
    <location>
        <begin position="1"/>
        <end position="29"/>
    </location>
</feature>
<proteinExistence type="predicted"/>
<dbReference type="AlphaFoldDB" id="A0A0C1YT53"/>
<keyword evidence="1" id="KW-0732">Signal</keyword>
<feature type="chain" id="PRO_5002144114" description="Lipoprotein" evidence="1">
    <location>
        <begin position="30"/>
        <end position="131"/>
    </location>
</feature>
<gene>
    <name evidence="2" type="ORF">TSA66_18690</name>
</gene>
<organism evidence="2 3">
    <name type="scientific">Noviherbaspirillum autotrophicum</name>
    <dbReference type="NCBI Taxonomy" id="709839"/>
    <lineage>
        <taxon>Bacteria</taxon>
        <taxon>Pseudomonadati</taxon>
        <taxon>Pseudomonadota</taxon>
        <taxon>Betaproteobacteria</taxon>
        <taxon>Burkholderiales</taxon>
        <taxon>Oxalobacteraceae</taxon>
        <taxon>Noviherbaspirillum</taxon>
    </lineage>
</organism>
<evidence type="ECO:0000313" key="2">
    <source>
        <dbReference type="EMBL" id="KIF83842.1"/>
    </source>
</evidence>
<dbReference type="OrthoDB" id="8777776at2"/>